<organism evidence="1 2">
    <name type="scientific">Acinetobacter chinensis</name>
    <dbReference type="NCBI Taxonomy" id="2004650"/>
    <lineage>
        <taxon>Bacteria</taxon>
        <taxon>Pseudomonadati</taxon>
        <taxon>Pseudomonadota</taxon>
        <taxon>Gammaproteobacteria</taxon>
        <taxon>Moraxellales</taxon>
        <taxon>Moraxellaceae</taxon>
        <taxon>Acinetobacter</taxon>
    </lineage>
</organism>
<dbReference type="Proteomes" id="UP000263753">
    <property type="component" value="Chromosome"/>
</dbReference>
<protein>
    <submittedName>
        <fullName evidence="1">Uncharacterized protein</fullName>
    </submittedName>
</protein>
<dbReference type="EMBL" id="CP032134">
    <property type="protein sequence ID" value="AXY57561.1"/>
    <property type="molecule type" value="Genomic_DNA"/>
</dbReference>
<evidence type="ECO:0000313" key="2">
    <source>
        <dbReference type="Proteomes" id="UP000263753"/>
    </source>
</evidence>
<dbReference type="RefSeq" id="WP_087514323.1">
    <property type="nucleotide sequence ID" value="NZ_CP032134.1"/>
</dbReference>
<gene>
    <name evidence="1" type="ORF">CDG60_13930</name>
</gene>
<reference evidence="2" key="1">
    <citation type="submission" date="2018-09" db="EMBL/GenBank/DDBJ databases">
        <title>The complete genome of Acinetobacter sp. strain WCHAc010005.</title>
        <authorList>
            <person name="Hu Y."/>
            <person name="Long H."/>
            <person name="Feng Y."/>
            <person name="Zong Z."/>
        </authorList>
    </citation>
    <scope>NUCLEOTIDE SEQUENCE [LARGE SCALE GENOMIC DNA]</scope>
    <source>
        <strain evidence="2">WCHAc010005</strain>
    </source>
</reference>
<dbReference type="AlphaFoldDB" id="A0A3B7LYV8"/>
<evidence type="ECO:0000313" key="1">
    <source>
        <dbReference type="EMBL" id="AXY57561.1"/>
    </source>
</evidence>
<sequence length="128" mass="14605">MTKTQIKSIALNACRQLNALAKDVYNRDLVTNINHDQLKETSATLNDLYDVLDANYQRSMKAGIDESMEYTELVKKRIDALAEYIRPTRLKSVHISPKQIVQMLDTEQQAMHHLSTLLDTIKIGSESK</sequence>
<name>A0A3B7LYV8_9GAMM</name>
<dbReference type="KEGG" id="achi:CDG60_13930"/>
<accession>A0A3B7LYV8</accession>
<proteinExistence type="predicted"/>